<evidence type="ECO:0000313" key="2">
    <source>
        <dbReference type="Proteomes" id="UP001314263"/>
    </source>
</evidence>
<evidence type="ECO:0000313" key="1">
    <source>
        <dbReference type="EMBL" id="CAK0732678.1"/>
    </source>
</evidence>
<gene>
    <name evidence="1" type="ORF">CVIRNUC_000164</name>
</gene>
<dbReference type="EMBL" id="CAUYUE010000001">
    <property type="protein sequence ID" value="CAK0732678.1"/>
    <property type="molecule type" value="Genomic_DNA"/>
</dbReference>
<name>A0AAV1HPF5_9CHLO</name>
<accession>A0AAV1HPF5</accession>
<keyword evidence="2" id="KW-1185">Reference proteome</keyword>
<sequence>MAATYLVLVYQGTVGVARRIVPGLYGNLSNQRWVIMNTLLAARQWNATVINPPCKVSDDQSTGSPEQITEAATLWDLAHLHRTAAAHGLRVSTPTQEEYTDMCPEFLPTEAMPEKVKAFKAGELQTMCINPIYAFYELWKEALSEISTMEREIVQGVRFLEYHKWYLDSAHFHWARTFLRPAPAVQHRAEHAASEIKALFGVGYFYALHHRQGDFVGACAQWQEAHAIDGLKCLLSAGDALHMLRDVFQVPAQTVLLIVPPHPLESLGQLCTHYRCTHRELLPGFSEATEGTPPMVIAQHQFALAVLAARAFGNIYSSWSVEMLAYMRRAGKPADIINPFMC</sequence>
<reference evidence="1 2" key="1">
    <citation type="submission" date="2023-10" db="EMBL/GenBank/DDBJ databases">
        <authorList>
            <person name="Maclean D."/>
            <person name="Macfadyen A."/>
        </authorList>
    </citation>
    <scope>NUCLEOTIDE SEQUENCE [LARGE SCALE GENOMIC DNA]</scope>
</reference>
<protein>
    <submittedName>
        <fullName evidence="1">Uncharacterized protein</fullName>
    </submittedName>
</protein>
<dbReference type="AlphaFoldDB" id="A0AAV1HPF5"/>
<comment type="caution">
    <text evidence="1">The sequence shown here is derived from an EMBL/GenBank/DDBJ whole genome shotgun (WGS) entry which is preliminary data.</text>
</comment>
<proteinExistence type="predicted"/>
<organism evidence="1 2">
    <name type="scientific">Coccomyxa viridis</name>
    <dbReference type="NCBI Taxonomy" id="1274662"/>
    <lineage>
        <taxon>Eukaryota</taxon>
        <taxon>Viridiplantae</taxon>
        <taxon>Chlorophyta</taxon>
        <taxon>core chlorophytes</taxon>
        <taxon>Trebouxiophyceae</taxon>
        <taxon>Trebouxiophyceae incertae sedis</taxon>
        <taxon>Coccomyxaceae</taxon>
        <taxon>Coccomyxa</taxon>
    </lineage>
</organism>
<dbReference type="Proteomes" id="UP001314263">
    <property type="component" value="Unassembled WGS sequence"/>
</dbReference>